<keyword evidence="4" id="KW-1185">Reference proteome</keyword>
<evidence type="ECO:0000313" key="3">
    <source>
        <dbReference type="EMBL" id="MBM9508622.1"/>
    </source>
</evidence>
<evidence type="ECO:0000259" key="2">
    <source>
        <dbReference type="PROSITE" id="PS51462"/>
    </source>
</evidence>
<proteinExistence type="predicted"/>
<evidence type="ECO:0000313" key="4">
    <source>
        <dbReference type="Proteomes" id="UP000749040"/>
    </source>
</evidence>
<organism evidence="3 4">
    <name type="scientific">Actinacidiphila acididurans</name>
    <dbReference type="NCBI Taxonomy" id="2784346"/>
    <lineage>
        <taxon>Bacteria</taxon>
        <taxon>Bacillati</taxon>
        <taxon>Actinomycetota</taxon>
        <taxon>Actinomycetes</taxon>
        <taxon>Kitasatosporales</taxon>
        <taxon>Streptomycetaceae</taxon>
        <taxon>Actinacidiphila</taxon>
    </lineage>
</organism>
<dbReference type="RefSeq" id="WP_205360829.1">
    <property type="nucleotide sequence ID" value="NZ_JADKYB010000019.1"/>
</dbReference>
<dbReference type="SUPFAM" id="SSF55811">
    <property type="entry name" value="Nudix"/>
    <property type="match status" value="1"/>
</dbReference>
<dbReference type="InterPro" id="IPR020084">
    <property type="entry name" value="NUDIX_hydrolase_CS"/>
</dbReference>
<name>A0ABS2TZ66_9ACTN</name>
<dbReference type="PROSITE" id="PS51462">
    <property type="entry name" value="NUDIX"/>
    <property type="match status" value="1"/>
</dbReference>
<sequence length="157" mass="17530">MAEKRSAGILLYRRREGAEPEVLLGHMGGPFWARRDQRAWSVVKGEYEADEAPQDAARREFREELGLPVPPGDLVPLGEARQGSGKIVTVWALEGDLDPDRVVPGTFTMEWPPRSGRTQEFPEIDRAAWLPLADARERIVAGQRVFLDRLAARTDAG</sequence>
<protein>
    <submittedName>
        <fullName evidence="3">NUDIX domain-containing protein</fullName>
    </submittedName>
</protein>
<dbReference type="PROSITE" id="PS00893">
    <property type="entry name" value="NUDIX_BOX"/>
    <property type="match status" value="1"/>
</dbReference>
<accession>A0ABS2TZ66</accession>
<reference evidence="3 4" key="1">
    <citation type="submission" date="2021-01" db="EMBL/GenBank/DDBJ databases">
        <title>Streptomyces acididurans sp. nov., isolated from a peat swamp forest soil.</title>
        <authorList>
            <person name="Chantavorakit T."/>
            <person name="Duangmal K."/>
        </authorList>
    </citation>
    <scope>NUCLEOTIDE SEQUENCE [LARGE SCALE GENOMIC DNA]</scope>
    <source>
        <strain evidence="3 4">KK5PA1</strain>
    </source>
</reference>
<gene>
    <name evidence="3" type="ORF">ITX44_29525</name>
</gene>
<keyword evidence="1" id="KW-0378">Hydrolase</keyword>
<dbReference type="InterPro" id="IPR015797">
    <property type="entry name" value="NUDIX_hydrolase-like_dom_sf"/>
</dbReference>
<dbReference type="EMBL" id="JADKYB010000019">
    <property type="protein sequence ID" value="MBM9508622.1"/>
    <property type="molecule type" value="Genomic_DNA"/>
</dbReference>
<dbReference type="Proteomes" id="UP000749040">
    <property type="component" value="Unassembled WGS sequence"/>
</dbReference>
<dbReference type="InterPro" id="IPR000086">
    <property type="entry name" value="NUDIX_hydrolase_dom"/>
</dbReference>
<feature type="domain" description="Nudix hydrolase" evidence="2">
    <location>
        <begin position="2"/>
        <end position="152"/>
    </location>
</feature>
<dbReference type="Pfam" id="PF00293">
    <property type="entry name" value="NUDIX"/>
    <property type="match status" value="1"/>
</dbReference>
<dbReference type="Gene3D" id="3.90.79.10">
    <property type="entry name" value="Nucleoside Triphosphate Pyrophosphohydrolase"/>
    <property type="match status" value="1"/>
</dbReference>
<dbReference type="InterPro" id="IPR051325">
    <property type="entry name" value="Nudix_hydrolase_domain"/>
</dbReference>
<comment type="caution">
    <text evidence="3">The sequence shown here is derived from an EMBL/GenBank/DDBJ whole genome shotgun (WGS) entry which is preliminary data.</text>
</comment>
<evidence type="ECO:0000256" key="1">
    <source>
        <dbReference type="ARBA" id="ARBA00022801"/>
    </source>
</evidence>
<dbReference type="CDD" id="cd04662">
    <property type="entry name" value="NUDIX_Hydrolase"/>
    <property type="match status" value="1"/>
</dbReference>
<dbReference type="PANTHER" id="PTHR21340:SF7">
    <property type="entry name" value="NUDIX HYDROLASE DOMAIN-CONTAINING PROTEIN"/>
    <property type="match status" value="1"/>
</dbReference>
<dbReference type="PANTHER" id="PTHR21340">
    <property type="entry name" value="DIADENOSINE 5,5-P1,P4-TETRAPHOSPHATE PYROPHOSPHOHYDROLASE MUTT"/>
    <property type="match status" value="1"/>
</dbReference>